<accession>A5GCN9</accession>
<dbReference type="Proteomes" id="UP000006695">
    <property type="component" value="Chromosome"/>
</dbReference>
<dbReference type="Pfam" id="PF00126">
    <property type="entry name" value="HTH_1"/>
    <property type="match status" value="1"/>
</dbReference>
<dbReference type="Gene3D" id="3.40.190.10">
    <property type="entry name" value="Periplasmic binding protein-like II"/>
    <property type="match status" value="2"/>
</dbReference>
<evidence type="ECO:0000259" key="5">
    <source>
        <dbReference type="PROSITE" id="PS50931"/>
    </source>
</evidence>
<dbReference type="EMBL" id="CP000698">
    <property type="protein sequence ID" value="ABQ24658.1"/>
    <property type="molecule type" value="Genomic_DNA"/>
</dbReference>
<organism evidence="6 7">
    <name type="scientific">Geotalea uraniireducens (strain Rf4)</name>
    <name type="common">Geobacter uraniireducens</name>
    <dbReference type="NCBI Taxonomy" id="351605"/>
    <lineage>
        <taxon>Bacteria</taxon>
        <taxon>Pseudomonadati</taxon>
        <taxon>Thermodesulfobacteriota</taxon>
        <taxon>Desulfuromonadia</taxon>
        <taxon>Geobacterales</taxon>
        <taxon>Geobacteraceae</taxon>
        <taxon>Geotalea</taxon>
    </lineage>
</organism>
<evidence type="ECO:0000256" key="4">
    <source>
        <dbReference type="ARBA" id="ARBA00023163"/>
    </source>
</evidence>
<evidence type="ECO:0000256" key="3">
    <source>
        <dbReference type="ARBA" id="ARBA00023125"/>
    </source>
</evidence>
<dbReference type="GO" id="GO:0003700">
    <property type="term" value="F:DNA-binding transcription factor activity"/>
    <property type="evidence" value="ECO:0007669"/>
    <property type="project" value="InterPro"/>
</dbReference>
<dbReference type="PANTHER" id="PTHR30126">
    <property type="entry name" value="HTH-TYPE TRANSCRIPTIONAL REGULATOR"/>
    <property type="match status" value="1"/>
</dbReference>
<feature type="domain" description="HTH lysR-type" evidence="5">
    <location>
        <begin position="1"/>
        <end position="58"/>
    </location>
</feature>
<sequence length="316" mass="35373">MESIYLKTLIEAVKTGSLSKAAENLCVSPSAASRRIKFLEDQYGYPLLDRSGPVLKPTQAGSLVFDKAKKLLEIEQELLHGLTEMGNKPRISFCCTPAFGIAYLSSVLKEFMMHNADLNNLKFFFDMPDKVVKGLKEHLFDLAVIEHCACLDLKEVLTFPLPDDEMIFVSAPSLGIESAVADLDILVQQRLYSRNEGCCSKIFLDSNMQNVGRDSQEFKQIIIYDDLHLIIQAVLDGEGIAFISRSVVDKYLDNGSLRVHRVEGFRHNRNRTLVVPHAKQIDTNLMNFIGCIFSAFSLTLPELETTISQPPPPAIF</sequence>
<dbReference type="Pfam" id="PF03466">
    <property type="entry name" value="LysR_substrate"/>
    <property type="match status" value="1"/>
</dbReference>
<reference evidence="6 7" key="1">
    <citation type="submission" date="2007-05" db="EMBL/GenBank/DDBJ databases">
        <title>Complete sequence of Geobacter uraniireducens Rf4.</title>
        <authorList>
            <consortium name="US DOE Joint Genome Institute"/>
            <person name="Copeland A."/>
            <person name="Lucas S."/>
            <person name="Lapidus A."/>
            <person name="Barry K."/>
            <person name="Detter J.C."/>
            <person name="Glavina del Rio T."/>
            <person name="Hammon N."/>
            <person name="Israni S."/>
            <person name="Dalin E."/>
            <person name="Tice H."/>
            <person name="Pitluck S."/>
            <person name="Chertkov O."/>
            <person name="Brettin T."/>
            <person name="Bruce D."/>
            <person name="Han C."/>
            <person name="Schmutz J."/>
            <person name="Larimer F."/>
            <person name="Land M."/>
            <person name="Hauser L."/>
            <person name="Kyrpides N."/>
            <person name="Mikhailova N."/>
            <person name="Shelobolina E."/>
            <person name="Aklujkar M."/>
            <person name="Lovley D."/>
            <person name="Richardson P."/>
        </authorList>
    </citation>
    <scope>NUCLEOTIDE SEQUENCE [LARGE SCALE GENOMIC DNA]</scope>
    <source>
        <strain evidence="6 7">Rf4</strain>
    </source>
</reference>
<comment type="similarity">
    <text evidence="1">Belongs to the LysR transcriptional regulatory family.</text>
</comment>
<gene>
    <name evidence="6" type="ordered locus">Gura_0442</name>
</gene>
<evidence type="ECO:0000256" key="1">
    <source>
        <dbReference type="ARBA" id="ARBA00009437"/>
    </source>
</evidence>
<name>A5GCN9_GEOUR</name>
<dbReference type="NCBIfam" id="NF041036">
    <property type="entry name" value="decaheme_TF"/>
    <property type="match status" value="1"/>
</dbReference>
<dbReference type="InterPro" id="IPR005119">
    <property type="entry name" value="LysR_subst-bd"/>
</dbReference>
<dbReference type="GO" id="GO:0000976">
    <property type="term" value="F:transcription cis-regulatory region binding"/>
    <property type="evidence" value="ECO:0007669"/>
    <property type="project" value="TreeGrafter"/>
</dbReference>
<dbReference type="AlphaFoldDB" id="A5GCN9"/>
<keyword evidence="4" id="KW-0804">Transcription</keyword>
<dbReference type="RefSeq" id="WP_011937384.1">
    <property type="nucleotide sequence ID" value="NC_009483.1"/>
</dbReference>
<dbReference type="SUPFAM" id="SSF46785">
    <property type="entry name" value="Winged helix' DNA-binding domain"/>
    <property type="match status" value="1"/>
</dbReference>
<dbReference type="SUPFAM" id="SSF53850">
    <property type="entry name" value="Periplasmic binding protein-like II"/>
    <property type="match status" value="1"/>
</dbReference>
<evidence type="ECO:0000313" key="7">
    <source>
        <dbReference type="Proteomes" id="UP000006695"/>
    </source>
</evidence>
<dbReference type="PROSITE" id="PS50931">
    <property type="entry name" value="HTH_LYSR"/>
    <property type="match status" value="1"/>
</dbReference>
<keyword evidence="3" id="KW-0238">DNA-binding</keyword>
<dbReference type="InterPro" id="IPR036390">
    <property type="entry name" value="WH_DNA-bd_sf"/>
</dbReference>
<dbReference type="STRING" id="351605.Gura_0442"/>
<dbReference type="PANTHER" id="PTHR30126:SF91">
    <property type="entry name" value="LYSR FAMILY TRANSCRIPTIONAL REGULATOR"/>
    <property type="match status" value="1"/>
</dbReference>
<protein>
    <submittedName>
        <fullName evidence="6">Transcriptional regulator, LysR family</fullName>
    </submittedName>
</protein>
<dbReference type="InterPro" id="IPR036388">
    <property type="entry name" value="WH-like_DNA-bd_sf"/>
</dbReference>
<dbReference type="HOGENOM" id="CLU_039613_6_1_7"/>
<evidence type="ECO:0000313" key="6">
    <source>
        <dbReference type="EMBL" id="ABQ24658.1"/>
    </source>
</evidence>
<evidence type="ECO:0000256" key="2">
    <source>
        <dbReference type="ARBA" id="ARBA00023015"/>
    </source>
</evidence>
<dbReference type="OrthoDB" id="3252676at2"/>
<dbReference type="KEGG" id="gur:Gura_0442"/>
<proteinExistence type="inferred from homology"/>
<dbReference type="InterPro" id="IPR000847">
    <property type="entry name" value="LysR_HTH_N"/>
</dbReference>
<dbReference type="Gene3D" id="1.10.10.10">
    <property type="entry name" value="Winged helix-like DNA-binding domain superfamily/Winged helix DNA-binding domain"/>
    <property type="match status" value="1"/>
</dbReference>
<keyword evidence="7" id="KW-1185">Reference proteome</keyword>
<keyword evidence="2" id="KW-0805">Transcription regulation</keyword>